<dbReference type="PANTHER" id="PTHR47506:SF6">
    <property type="entry name" value="HTH-TYPE TRANSCRIPTIONAL REPRESSOR NEMR"/>
    <property type="match status" value="1"/>
</dbReference>
<sequence>MSSSKFPDKAADLSSPAAIPPRERIVSSAADLFRKFGIRGIGVDAIAEAAQTNKMTLYRKFGSKDELLCATLRQVTQRAGAIWDELERDFAGDAAAQLKRWVEFQVDRLEQEPGGCDLANAAVELRDSDHPAHAVVQEFKNSQRNRLAAVCEAAGSSNPELLADTLSLLLEGARVSVQTSGPEGSSRRFRESCEATIAAFSTK</sequence>
<dbReference type="HOGENOM" id="CLU_069356_23_1_5"/>
<evidence type="ECO:0000256" key="4">
    <source>
        <dbReference type="PROSITE-ProRule" id="PRU00335"/>
    </source>
</evidence>
<dbReference type="SUPFAM" id="SSF48498">
    <property type="entry name" value="Tetracyclin repressor-like, C-terminal domain"/>
    <property type="match status" value="1"/>
</dbReference>
<keyword evidence="3" id="KW-0804">Transcription</keyword>
<organism evidence="6 7">
    <name type="scientific">Neorhizobium galegae bv. orientalis str. HAMBI 540</name>
    <dbReference type="NCBI Taxonomy" id="1028800"/>
    <lineage>
        <taxon>Bacteria</taxon>
        <taxon>Pseudomonadati</taxon>
        <taxon>Pseudomonadota</taxon>
        <taxon>Alphaproteobacteria</taxon>
        <taxon>Hyphomicrobiales</taxon>
        <taxon>Rhizobiaceae</taxon>
        <taxon>Rhizobium/Agrobacterium group</taxon>
        <taxon>Neorhizobium</taxon>
    </lineage>
</organism>
<dbReference type="InterPro" id="IPR009057">
    <property type="entry name" value="Homeodomain-like_sf"/>
</dbReference>
<evidence type="ECO:0000313" key="6">
    <source>
        <dbReference type="EMBL" id="CDN46554.1"/>
    </source>
</evidence>
<feature type="domain" description="HTH tetR-type" evidence="5">
    <location>
        <begin position="19"/>
        <end position="79"/>
    </location>
</feature>
<proteinExistence type="predicted"/>
<dbReference type="InterPro" id="IPR001647">
    <property type="entry name" value="HTH_TetR"/>
</dbReference>
<dbReference type="Gene3D" id="1.10.357.10">
    <property type="entry name" value="Tetracycline Repressor, domain 2"/>
    <property type="match status" value="1"/>
</dbReference>
<keyword evidence="1" id="KW-0805">Transcription regulation</keyword>
<dbReference type="EMBL" id="HG938353">
    <property type="protein sequence ID" value="CDN46554.1"/>
    <property type="molecule type" value="Genomic_DNA"/>
</dbReference>
<dbReference type="GO" id="GO:0003677">
    <property type="term" value="F:DNA binding"/>
    <property type="evidence" value="ECO:0007669"/>
    <property type="project" value="UniProtKB-UniRule"/>
</dbReference>
<dbReference type="KEGG" id="ngg:RG540_CH03620"/>
<evidence type="ECO:0000256" key="3">
    <source>
        <dbReference type="ARBA" id="ARBA00023163"/>
    </source>
</evidence>
<protein>
    <submittedName>
        <fullName evidence="6">Transcriptional regulator</fullName>
    </submittedName>
</protein>
<dbReference type="GeneID" id="24255753"/>
<evidence type="ECO:0000313" key="7">
    <source>
        <dbReference type="Proteomes" id="UP000028181"/>
    </source>
</evidence>
<dbReference type="AlphaFoldDB" id="A0A068SL67"/>
<keyword evidence="2 4" id="KW-0238">DNA-binding</keyword>
<accession>A0A068SL67</accession>
<evidence type="ECO:0000256" key="2">
    <source>
        <dbReference type="ARBA" id="ARBA00023125"/>
    </source>
</evidence>
<dbReference type="eggNOG" id="COG1309">
    <property type="taxonomic scope" value="Bacteria"/>
</dbReference>
<name>A0A068SL67_NEOGA</name>
<reference evidence="7" key="1">
    <citation type="journal article" date="2014" name="BMC Genomics">
        <title>Genome sequencing of two Neorhizobium galegae strains reveals a noeT gene responsible for the unusual acetylation of the nodulation factors.</title>
        <authorList>
            <person name="Osterman J."/>
            <person name="Marsh J."/>
            <person name="Laine P.K."/>
            <person name="Zeng Z."/>
            <person name="Alatalo E."/>
            <person name="Sullivan J.T."/>
            <person name="Young J.P."/>
            <person name="Thomas-Oates J."/>
            <person name="Paulin L."/>
            <person name="Lindstrom K."/>
        </authorList>
    </citation>
    <scope>NUCLEOTIDE SEQUENCE [LARGE SCALE GENOMIC DNA]</scope>
    <source>
        <strain evidence="7">HAMBI 540</strain>
    </source>
</reference>
<dbReference type="Pfam" id="PF00440">
    <property type="entry name" value="TetR_N"/>
    <property type="match status" value="1"/>
</dbReference>
<dbReference type="PROSITE" id="PS50977">
    <property type="entry name" value="HTH_TETR_2"/>
    <property type="match status" value="1"/>
</dbReference>
<keyword evidence="7" id="KW-1185">Reference proteome</keyword>
<evidence type="ECO:0000256" key="1">
    <source>
        <dbReference type="ARBA" id="ARBA00023015"/>
    </source>
</evidence>
<dbReference type="SUPFAM" id="SSF46689">
    <property type="entry name" value="Homeodomain-like"/>
    <property type="match status" value="1"/>
</dbReference>
<dbReference type="PANTHER" id="PTHR47506">
    <property type="entry name" value="TRANSCRIPTIONAL REGULATORY PROTEIN"/>
    <property type="match status" value="1"/>
</dbReference>
<dbReference type="InterPro" id="IPR036271">
    <property type="entry name" value="Tet_transcr_reg_TetR-rel_C_sf"/>
</dbReference>
<dbReference type="Proteomes" id="UP000028181">
    <property type="component" value="Chromosome I"/>
</dbReference>
<dbReference type="PRINTS" id="PR00455">
    <property type="entry name" value="HTHTETR"/>
</dbReference>
<gene>
    <name evidence="6" type="ORF">RG540_CH03620</name>
</gene>
<dbReference type="RefSeq" id="WP_038584005.1">
    <property type="nucleotide sequence ID" value="NZ_HG938353.1"/>
</dbReference>
<evidence type="ECO:0000259" key="5">
    <source>
        <dbReference type="PROSITE" id="PS50977"/>
    </source>
</evidence>
<feature type="DNA-binding region" description="H-T-H motif" evidence="4">
    <location>
        <begin position="42"/>
        <end position="61"/>
    </location>
</feature>
<dbReference type="OrthoDB" id="9787680at2"/>